<proteinExistence type="inferred from homology"/>
<comment type="subcellular location">
    <subcellularLocation>
        <location evidence="1">Golgi apparatus membrane</location>
        <topology evidence="1">Peripheral membrane protein</topology>
    </subcellularLocation>
</comment>
<dbReference type="PANTHER" id="PTHR12961:SF0">
    <property type="entry name" value="CONSERVED OLIGOMERIC GOLGI COMPLEX SUBUNIT 2"/>
    <property type="match status" value="1"/>
</dbReference>
<protein>
    <recommendedName>
        <fullName evidence="3">Conserved oligomeric Golgi complex subunit 2</fullName>
    </recommendedName>
    <alternativeName>
        <fullName evidence="8">Component of oligomeric Golgi complex 2</fullName>
    </alternativeName>
</protein>
<dbReference type="GO" id="GO:0017119">
    <property type="term" value="C:Golgi transport complex"/>
    <property type="evidence" value="ECO:0007669"/>
    <property type="project" value="TreeGrafter"/>
</dbReference>
<evidence type="ECO:0000256" key="4">
    <source>
        <dbReference type="ARBA" id="ARBA00022448"/>
    </source>
</evidence>
<evidence type="ECO:0000256" key="8">
    <source>
        <dbReference type="ARBA" id="ARBA00031344"/>
    </source>
</evidence>
<dbReference type="GO" id="GO:0000139">
    <property type="term" value="C:Golgi membrane"/>
    <property type="evidence" value="ECO:0007669"/>
    <property type="project" value="UniProtKB-SubCell"/>
</dbReference>
<keyword evidence="6" id="KW-0333">Golgi apparatus</keyword>
<name>A0A0E9NH92_SAICN</name>
<feature type="coiled-coil region" evidence="9">
    <location>
        <begin position="53"/>
        <end position="80"/>
    </location>
</feature>
<evidence type="ECO:0000259" key="11">
    <source>
        <dbReference type="Pfam" id="PF06148"/>
    </source>
</evidence>
<dbReference type="GO" id="GO:0007030">
    <property type="term" value="P:Golgi organization"/>
    <property type="evidence" value="ECO:0007669"/>
    <property type="project" value="InterPro"/>
</dbReference>
<evidence type="ECO:0000313" key="12">
    <source>
        <dbReference type="EMBL" id="GAO49204.1"/>
    </source>
</evidence>
<keyword evidence="4" id="KW-0813">Transport</keyword>
<dbReference type="GO" id="GO:0006891">
    <property type="term" value="P:intra-Golgi vesicle-mediated transport"/>
    <property type="evidence" value="ECO:0007669"/>
    <property type="project" value="TreeGrafter"/>
</dbReference>
<gene>
    <name evidence="12" type="ORF">G7K_3362-t1</name>
</gene>
<comment type="similarity">
    <text evidence="2">Belongs to the COG2 family.</text>
</comment>
<keyword evidence="5" id="KW-0653">Protein transport</keyword>
<reference evidence="12 13" key="2">
    <citation type="journal article" date="2014" name="J. Gen. Appl. Microbiol.">
        <title>The early diverging ascomycetous budding yeast Saitoella complicata has three histone deacetylases belonging to the Clr6, Hos2, and Rpd3 lineages.</title>
        <authorList>
            <person name="Nishida H."/>
            <person name="Matsumoto T."/>
            <person name="Kondo S."/>
            <person name="Hamamoto M."/>
            <person name="Yoshikawa H."/>
        </authorList>
    </citation>
    <scope>NUCLEOTIDE SEQUENCE [LARGE SCALE GENOMIC DNA]</scope>
    <source>
        <strain evidence="12 13">NRRL Y-17804</strain>
    </source>
</reference>
<reference evidence="12 13" key="1">
    <citation type="journal article" date="2011" name="J. Gen. Appl. Microbiol.">
        <title>Draft genome sequencing of the enigmatic yeast Saitoella complicata.</title>
        <authorList>
            <person name="Nishida H."/>
            <person name="Hamamoto M."/>
            <person name="Sugiyama J."/>
        </authorList>
    </citation>
    <scope>NUCLEOTIDE SEQUENCE [LARGE SCALE GENOMIC DNA]</scope>
    <source>
        <strain evidence="12 13">NRRL Y-17804</strain>
    </source>
</reference>
<evidence type="ECO:0000256" key="5">
    <source>
        <dbReference type="ARBA" id="ARBA00022927"/>
    </source>
</evidence>
<dbReference type="InterPro" id="IPR024602">
    <property type="entry name" value="COG_su2_N"/>
</dbReference>
<keyword evidence="13" id="KW-1185">Reference proteome</keyword>
<dbReference type="OMA" id="YKLMGED"/>
<evidence type="ECO:0000313" key="13">
    <source>
        <dbReference type="Proteomes" id="UP000033140"/>
    </source>
</evidence>
<dbReference type="GO" id="GO:0015031">
    <property type="term" value="P:protein transport"/>
    <property type="evidence" value="ECO:0007669"/>
    <property type="project" value="UniProtKB-KW"/>
</dbReference>
<organism evidence="12 13">
    <name type="scientific">Saitoella complicata (strain BCRC 22490 / CBS 7301 / JCM 7358 / NBRC 10748 / NRRL Y-17804)</name>
    <dbReference type="NCBI Taxonomy" id="698492"/>
    <lineage>
        <taxon>Eukaryota</taxon>
        <taxon>Fungi</taxon>
        <taxon>Dikarya</taxon>
        <taxon>Ascomycota</taxon>
        <taxon>Taphrinomycotina</taxon>
        <taxon>Taphrinomycotina incertae sedis</taxon>
        <taxon>Saitoella</taxon>
    </lineage>
</organism>
<keyword evidence="9" id="KW-0175">Coiled coil</keyword>
<reference evidence="12 13" key="3">
    <citation type="journal article" date="2015" name="Genome Announc.">
        <title>Draft Genome Sequence of the Archiascomycetous Yeast Saitoella complicata.</title>
        <authorList>
            <person name="Yamauchi K."/>
            <person name="Kondo S."/>
            <person name="Hamamoto M."/>
            <person name="Takahashi Y."/>
            <person name="Ogura Y."/>
            <person name="Hayashi T."/>
            <person name="Nishida H."/>
        </authorList>
    </citation>
    <scope>NUCLEOTIDE SEQUENCE [LARGE SCALE GENOMIC DNA]</scope>
    <source>
        <strain evidence="12 13">NRRL Y-17804</strain>
    </source>
</reference>
<sequence length="273" mass="29764">MDRYADLFGLDEDLPSSPTSDPDRDSSDLSSLLQPLTLTPFRSATFSPTSFLLSHRHTDLADLRAELDGLEEEVRAELGGLIERDYGEFVGLGRSLGGVGGMVGELRGGLEEVKAGVEAIATRLKSTIDEIDQLLAEKATVRADMKLARSLMGYAQALEELETDLQISSPNGAQNHVNRSAESNTSLDRLQGLAQSFSYLTYLRQKIPQDHPFLAAYQARFDSVEATLMADLAAGLREAAKSDTDKTRLMGILKAYRELGRPGEAMGVLQSIR</sequence>
<dbReference type="AlphaFoldDB" id="A0A0E9NH92"/>
<feature type="domain" description="Conserved oligomeric Golgi complex subunit 2 N-terminal" evidence="11">
    <location>
        <begin position="40"/>
        <end position="100"/>
    </location>
</feature>
<dbReference type="EMBL" id="BACD03000020">
    <property type="protein sequence ID" value="GAO49204.1"/>
    <property type="molecule type" value="Genomic_DNA"/>
</dbReference>
<evidence type="ECO:0000256" key="9">
    <source>
        <dbReference type="SAM" id="Coils"/>
    </source>
</evidence>
<dbReference type="Proteomes" id="UP000033140">
    <property type="component" value="Unassembled WGS sequence"/>
</dbReference>
<evidence type="ECO:0000256" key="1">
    <source>
        <dbReference type="ARBA" id="ARBA00004395"/>
    </source>
</evidence>
<dbReference type="STRING" id="698492.A0A0E9NH92"/>
<evidence type="ECO:0000256" key="6">
    <source>
        <dbReference type="ARBA" id="ARBA00023034"/>
    </source>
</evidence>
<comment type="caution">
    <text evidence="12">The sequence shown here is derived from an EMBL/GenBank/DDBJ whole genome shotgun (WGS) entry which is preliminary data.</text>
</comment>
<dbReference type="Pfam" id="PF06148">
    <property type="entry name" value="COG2_N"/>
    <property type="match status" value="1"/>
</dbReference>
<evidence type="ECO:0000256" key="2">
    <source>
        <dbReference type="ARBA" id="ARBA00007603"/>
    </source>
</evidence>
<evidence type="ECO:0000256" key="3">
    <source>
        <dbReference type="ARBA" id="ARBA00020977"/>
    </source>
</evidence>
<feature type="coiled-coil region" evidence="9">
    <location>
        <begin position="117"/>
        <end position="144"/>
    </location>
</feature>
<evidence type="ECO:0000256" key="10">
    <source>
        <dbReference type="SAM" id="MobiDB-lite"/>
    </source>
</evidence>
<evidence type="ECO:0000256" key="7">
    <source>
        <dbReference type="ARBA" id="ARBA00023136"/>
    </source>
</evidence>
<dbReference type="InterPro" id="IPR009316">
    <property type="entry name" value="COG2"/>
</dbReference>
<feature type="region of interest" description="Disordered" evidence="10">
    <location>
        <begin position="1"/>
        <end position="30"/>
    </location>
</feature>
<dbReference type="PANTHER" id="PTHR12961">
    <property type="entry name" value="CONSERVED OLIGOMERIC GOLGI COMPLEX COMPONENT 2"/>
    <property type="match status" value="1"/>
</dbReference>
<keyword evidence="7" id="KW-0472">Membrane</keyword>
<accession>A0A0E9NH92</accession>